<evidence type="ECO:0000313" key="1">
    <source>
        <dbReference type="EMBL" id="KAI0036415.1"/>
    </source>
</evidence>
<sequence length="244" mass="24928">YGNGGGRTIAIPPGQPFAGRSAGGGDRSQVYGNSVYGSGYPGLAGQRGTTGLGFPFFFWPLVWGGGAAGGVAYLHNHEALFTRMRQYGDPNNTTRPGGPMAQAAFQSNTTGTIYRVVSDNSTVASLITSVDANCTSSDLGSSSSEPSPYTGATTDPQPEQTIQYYRASSVSLTLDGYNNTAALGNDTNAPPTPLPSGIDTVLLGCLNDTIGAAVPLVDGASALAVPSLGAMALLWVALATLQRL</sequence>
<gene>
    <name evidence="1" type="ORF">K488DRAFT_41051</name>
</gene>
<name>A0ACB8QX75_9AGAM</name>
<evidence type="ECO:0000313" key="2">
    <source>
        <dbReference type="Proteomes" id="UP000814128"/>
    </source>
</evidence>
<organism evidence="1 2">
    <name type="scientific">Vararia minispora EC-137</name>
    <dbReference type="NCBI Taxonomy" id="1314806"/>
    <lineage>
        <taxon>Eukaryota</taxon>
        <taxon>Fungi</taxon>
        <taxon>Dikarya</taxon>
        <taxon>Basidiomycota</taxon>
        <taxon>Agaricomycotina</taxon>
        <taxon>Agaricomycetes</taxon>
        <taxon>Russulales</taxon>
        <taxon>Lachnocladiaceae</taxon>
        <taxon>Vararia</taxon>
    </lineage>
</organism>
<comment type="caution">
    <text evidence="1">The sequence shown here is derived from an EMBL/GenBank/DDBJ whole genome shotgun (WGS) entry which is preliminary data.</text>
</comment>
<feature type="non-terminal residue" evidence="1">
    <location>
        <position position="1"/>
    </location>
</feature>
<accession>A0ACB8QX75</accession>
<dbReference type="EMBL" id="MU273471">
    <property type="protein sequence ID" value="KAI0036415.1"/>
    <property type="molecule type" value="Genomic_DNA"/>
</dbReference>
<dbReference type="Proteomes" id="UP000814128">
    <property type="component" value="Unassembled WGS sequence"/>
</dbReference>
<protein>
    <submittedName>
        <fullName evidence="1">Uncharacterized protein</fullName>
    </submittedName>
</protein>
<reference evidence="1" key="1">
    <citation type="submission" date="2021-02" db="EMBL/GenBank/DDBJ databases">
        <authorList>
            <consortium name="DOE Joint Genome Institute"/>
            <person name="Ahrendt S."/>
            <person name="Looney B.P."/>
            <person name="Miyauchi S."/>
            <person name="Morin E."/>
            <person name="Drula E."/>
            <person name="Courty P.E."/>
            <person name="Chicoki N."/>
            <person name="Fauchery L."/>
            <person name="Kohler A."/>
            <person name="Kuo A."/>
            <person name="Labutti K."/>
            <person name="Pangilinan J."/>
            <person name="Lipzen A."/>
            <person name="Riley R."/>
            <person name="Andreopoulos W."/>
            <person name="He G."/>
            <person name="Johnson J."/>
            <person name="Barry K.W."/>
            <person name="Grigoriev I.V."/>
            <person name="Nagy L."/>
            <person name="Hibbett D."/>
            <person name="Henrissat B."/>
            <person name="Matheny P.B."/>
            <person name="Labbe J."/>
            <person name="Martin F."/>
        </authorList>
    </citation>
    <scope>NUCLEOTIDE SEQUENCE</scope>
    <source>
        <strain evidence="1">EC-137</strain>
    </source>
</reference>
<proteinExistence type="predicted"/>
<reference evidence="1" key="2">
    <citation type="journal article" date="2022" name="New Phytol.">
        <title>Evolutionary transition to the ectomycorrhizal habit in the genomes of a hyperdiverse lineage of mushroom-forming fungi.</title>
        <authorList>
            <person name="Looney B."/>
            <person name="Miyauchi S."/>
            <person name="Morin E."/>
            <person name="Drula E."/>
            <person name="Courty P.E."/>
            <person name="Kohler A."/>
            <person name="Kuo A."/>
            <person name="LaButti K."/>
            <person name="Pangilinan J."/>
            <person name="Lipzen A."/>
            <person name="Riley R."/>
            <person name="Andreopoulos W."/>
            <person name="He G."/>
            <person name="Johnson J."/>
            <person name="Nolan M."/>
            <person name="Tritt A."/>
            <person name="Barry K.W."/>
            <person name="Grigoriev I.V."/>
            <person name="Nagy L.G."/>
            <person name="Hibbett D."/>
            <person name="Henrissat B."/>
            <person name="Matheny P.B."/>
            <person name="Labbe J."/>
            <person name="Martin F.M."/>
        </authorList>
    </citation>
    <scope>NUCLEOTIDE SEQUENCE</scope>
    <source>
        <strain evidence="1">EC-137</strain>
    </source>
</reference>
<keyword evidence="2" id="KW-1185">Reference proteome</keyword>